<proteinExistence type="predicted"/>
<comment type="caution">
    <text evidence="1">The sequence shown here is derived from an EMBL/GenBank/DDBJ whole genome shotgun (WGS) entry which is preliminary data.</text>
</comment>
<reference evidence="1" key="1">
    <citation type="submission" date="2016-10" db="EMBL/GenBank/DDBJ databases">
        <title>Sequence of Gallionella enrichment culture.</title>
        <authorList>
            <person name="Poehlein A."/>
            <person name="Muehling M."/>
            <person name="Daniel R."/>
        </authorList>
    </citation>
    <scope>NUCLEOTIDE SEQUENCE</scope>
</reference>
<organism evidence="1">
    <name type="scientific">mine drainage metagenome</name>
    <dbReference type="NCBI Taxonomy" id="410659"/>
    <lineage>
        <taxon>unclassified sequences</taxon>
        <taxon>metagenomes</taxon>
        <taxon>ecological metagenomes</taxon>
    </lineage>
</organism>
<dbReference type="Gene3D" id="3.30.450.150">
    <property type="entry name" value="Haem-degrading domain"/>
    <property type="match status" value="1"/>
</dbReference>
<dbReference type="Pfam" id="PF03928">
    <property type="entry name" value="HbpS-like"/>
    <property type="match status" value="1"/>
</dbReference>
<dbReference type="InterPro" id="IPR052517">
    <property type="entry name" value="GlcG_carb_metab_protein"/>
</dbReference>
<dbReference type="PANTHER" id="PTHR34309">
    <property type="entry name" value="SLR1406 PROTEIN"/>
    <property type="match status" value="1"/>
</dbReference>
<dbReference type="SUPFAM" id="SSF143744">
    <property type="entry name" value="GlcG-like"/>
    <property type="match status" value="1"/>
</dbReference>
<gene>
    <name evidence="1" type="ORF">GALL_297590</name>
</gene>
<protein>
    <recommendedName>
        <fullName evidence="2">Heme-binding protein</fullName>
    </recommendedName>
</protein>
<name>A0A1J5QXP5_9ZZZZ</name>
<sequence>MAGALSPAPARRMHRIAAVALALADAFAPLAHAASATWTQRVITPATALKAAQAAQAECARRGWQISVAVTDPSGLPLVVLRDRYAGWHTLAAAEGKARTAASWRQPTGVVAARVNQPDSAEQAIKSLPGVVMIGGGLPIDAAGQMVGAIGVSGAPGGDNDTVCAKAGVDAVSDDLAF</sequence>
<accession>A0A1J5QXP5</accession>
<dbReference type="InterPro" id="IPR005624">
    <property type="entry name" value="PduO/GlcC-like"/>
</dbReference>
<dbReference type="AlphaFoldDB" id="A0A1J5QXP5"/>
<evidence type="ECO:0000313" key="1">
    <source>
        <dbReference type="EMBL" id="OIQ88360.1"/>
    </source>
</evidence>
<dbReference type="PANTHER" id="PTHR34309:SF10">
    <property type="entry name" value="SLR1406 PROTEIN"/>
    <property type="match status" value="1"/>
</dbReference>
<evidence type="ECO:0008006" key="2">
    <source>
        <dbReference type="Google" id="ProtNLM"/>
    </source>
</evidence>
<dbReference type="EMBL" id="MLJW01000375">
    <property type="protein sequence ID" value="OIQ88360.1"/>
    <property type="molecule type" value="Genomic_DNA"/>
</dbReference>
<dbReference type="InterPro" id="IPR038084">
    <property type="entry name" value="PduO/GlcC-like_sf"/>
</dbReference>